<dbReference type="GO" id="GO:0070973">
    <property type="term" value="P:protein localization to endoplasmic reticulum exit site"/>
    <property type="evidence" value="ECO:0007669"/>
    <property type="project" value="UniProtKB-UniRule"/>
</dbReference>
<sequence length="97" mass="10686">MIQVLYTLVFFEMGLILALVFRTPIRKLAVMGLDSSKQGKVPLMAKTVAGTLFVVFVSSLYSVMEIQKRAMETGSVNPTDQVLLANHMLEASLMGTF</sequence>
<dbReference type="GO" id="GO:0006888">
    <property type="term" value="P:endoplasmic reticulum to Golgi vesicle-mediated transport"/>
    <property type="evidence" value="ECO:0007669"/>
    <property type="project" value="UniProtKB-UniRule"/>
</dbReference>
<keyword evidence="1" id="KW-0256">Endoplasmic reticulum</keyword>
<keyword evidence="1" id="KW-0813">Transport</keyword>
<protein>
    <recommendedName>
        <fullName evidence="1">Endoplasmic reticulum transmembrane protein</fullName>
    </recommendedName>
</protein>
<feature type="transmembrane region" description="Helical" evidence="1">
    <location>
        <begin position="5"/>
        <end position="23"/>
    </location>
</feature>
<keyword evidence="1" id="KW-0931">ER-Golgi transport</keyword>
<accession>A0A7J0G2E0</accession>
<comment type="caution">
    <text evidence="2">The sequence shown here is derived from an EMBL/GenBank/DDBJ whole genome shotgun (WGS) entry which is preliminary data.</text>
</comment>
<evidence type="ECO:0000313" key="3">
    <source>
        <dbReference type="Proteomes" id="UP000585474"/>
    </source>
</evidence>
<comment type="caution">
    <text evidence="1">Lacks conserved residue(s) required for the propagation of feature annotation.</text>
</comment>
<dbReference type="PANTHER" id="PTHR12701:SF18">
    <property type="entry name" value="ENDOPLASMIC RETICULUM TRANSMEMBRANE PROTEIN"/>
    <property type="match status" value="1"/>
</dbReference>
<feature type="transmembrane region" description="Helical" evidence="1">
    <location>
        <begin position="43"/>
        <end position="63"/>
    </location>
</feature>
<evidence type="ECO:0000313" key="2">
    <source>
        <dbReference type="EMBL" id="GFZ04939.1"/>
    </source>
</evidence>
<keyword evidence="1" id="KW-0812">Transmembrane</keyword>
<dbReference type="OrthoDB" id="435607at2759"/>
<dbReference type="PANTHER" id="PTHR12701">
    <property type="entry name" value="BCR-ASSOCIATED PROTEIN, BAP"/>
    <property type="match status" value="1"/>
</dbReference>
<dbReference type="AlphaFoldDB" id="A0A7J0G2E0"/>
<name>A0A7J0G2E0_9ERIC</name>
<proteinExistence type="inferred from homology"/>
<comment type="similarity">
    <text evidence="1">Belongs to the BCAP29/BCAP31 family.</text>
</comment>
<comment type="function">
    <text evidence="1">May play a role in anterograde transport of membrane proteins from the endoplasmic reticulum to the Golgi.</text>
</comment>
<dbReference type="GO" id="GO:0005789">
    <property type="term" value="C:endoplasmic reticulum membrane"/>
    <property type="evidence" value="ECO:0007669"/>
    <property type="project" value="UniProtKB-SubCell"/>
</dbReference>
<reference evidence="2 3" key="1">
    <citation type="submission" date="2019-07" db="EMBL/GenBank/DDBJ databases">
        <title>De Novo Assembly of kiwifruit Actinidia rufa.</title>
        <authorList>
            <person name="Sugita-Konishi S."/>
            <person name="Sato K."/>
            <person name="Mori E."/>
            <person name="Abe Y."/>
            <person name="Kisaki G."/>
            <person name="Hamano K."/>
            <person name="Suezawa K."/>
            <person name="Otani M."/>
            <person name="Fukuda T."/>
            <person name="Manabe T."/>
            <person name="Gomi K."/>
            <person name="Tabuchi M."/>
            <person name="Akimitsu K."/>
            <person name="Kataoka I."/>
        </authorList>
    </citation>
    <scope>NUCLEOTIDE SEQUENCE [LARGE SCALE GENOMIC DNA]</scope>
    <source>
        <strain evidence="3">cv. Fuchu</strain>
    </source>
</reference>
<keyword evidence="1" id="KW-0653">Protein transport</keyword>
<dbReference type="InterPro" id="IPR008417">
    <property type="entry name" value="BAP29/BAP31"/>
</dbReference>
<comment type="subcellular location">
    <subcellularLocation>
        <location evidence="1">Endoplasmic reticulum membrane</location>
        <topology evidence="1">Multi-pass membrane protein</topology>
    </subcellularLocation>
</comment>
<gene>
    <name evidence="2" type="ORF">Acr_17g0005110</name>
</gene>
<dbReference type="GO" id="GO:0006886">
    <property type="term" value="P:intracellular protein transport"/>
    <property type="evidence" value="ECO:0007669"/>
    <property type="project" value="UniProtKB-UniRule"/>
</dbReference>
<evidence type="ECO:0000256" key="1">
    <source>
        <dbReference type="RuleBase" id="RU367026"/>
    </source>
</evidence>
<organism evidence="2 3">
    <name type="scientific">Actinidia rufa</name>
    <dbReference type="NCBI Taxonomy" id="165716"/>
    <lineage>
        <taxon>Eukaryota</taxon>
        <taxon>Viridiplantae</taxon>
        <taxon>Streptophyta</taxon>
        <taxon>Embryophyta</taxon>
        <taxon>Tracheophyta</taxon>
        <taxon>Spermatophyta</taxon>
        <taxon>Magnoliopsida</taxon>
        <taxon>eudicotyledons</taxon>
        <taxon>Gunneridae</taxon>
        <taxon>Pentapetalae</taxon>
        <taxon>asterids</taxon>
        <taxon>Ericales</taxon>
        <taxon>Actinidiaceae</taxon>
        <taxon>Actinidia</taxon>
    </lineage>
</organism>
<keyword evidence="1" id="KW-0472">Membrane</keyword>
<dbReference type="EMBL" id="BJWL01000017">
    <property type="protein sequence ID" value="GFZ04939.1"/>
    <property type="molecule type" value="Genomic_DNA"/>
</dbReference>
<dbReference type="Proteomes" id="UP000585474">
    <property type="component" value="Unassembled WGS sequence"/>
</dbReference>
<keyword evidence="3" id="KW-1185">Reference proteome</keyword>
<keyword evidence="1" id="KW-1133">Transmembrane helix</keyword>